<sequence>MKEKGFINNIITVIEEATNDITKRLIDLNNEEGIEGREEELTSQFKSEISNHLIDEIRRRLNNKEVNGVKFKVYTYKKKDESDIGADLAGFLEISNGNQKITKAFLAQAKVCKIKKSKQGIQITGYDRRIINQAKKMLNITSDSFIFLYTNKGIYVTPAFGIVLNNSKKIDSKKLYYKSIGGFYKEFLKCFVGDHKLAELYNKPNDLKEIAKGVNANRVLYIQINVTPPVNNLD</sequence>
<dbReference type="Proteomes" id="UP001058458">
    <property type="component" value="Chromosome"/>
</dbReference>
<name>A0AB38R1C5_PARTM</name>
<dbReference type="AlphaFoldDB" id="A0AB38R1C5"/>
<evidence type="ECO:0008006" key="3">
    <source>
        <dbReference type="Google" id="ProtNLM"/>
    </source>
</evidence>
<proteinExistence type="predicted"/>
<dbReference type="EMBL" id="CP063414">
    <property type="protein sequence ID" value="UOE77160.1"/>
    <property type="molecule type" value="Genomic_DNA"/>
</dbReference>
<reference evidence="1" key="1">
    <citation type="submission" date="2020-10" db="EMBL/GenBank/DDBJ databases">
        <authorList>
            <person name="Delgado J.A."/>
            <person name="Gonzalez J.M."/>
        </authorList>
    </citation>
    <scope>NUCLEOTIDE SEQUENCE</scope>
    <source>
        <strain evidence="1">23.6</strain>
    </source>
</reference>
<dbReference type="RefSeq" id="WP_256834412.1">
    <property type="nucleotide sequence ID" value="NZ_CP063414.1"/>
</dbReference>
<organism evidence="1 2">
    <name type="scientific">Parageobacillus thermoglucosidasius</name>
    <name type="common">Geobacillus thermoglucosidasius</name>
    <dbReference type="NCBI Taxonomy" id="1426"/>
    <lineage>
        <taxon>Bacteria</taxon>
        <taxon>Bacillati</taxon>
        <taxon>Bacillota</taxon>
        <taxon>Bacilli</taxon>
        <taxon>Bacillales</taxon>
        <taxon>Anoxybacillaceae</taxon>
        <taxon>Parageobacillus</taxon>
    </lineage>
</organism>
<evidence type="ECO:0000313" key="2">
    <source>
        <dbReference type="Proteomes" id="UP001058458"/>
    </source>
</evidence>
<evidence type="ECO:0000313" key="1">
    <source>
        <dbReference type="EMBL" id="UOE77160.1"/>
    </source>
</evidence>
<accession>A0AB38R1C5</accession>
<protein>
    <recommendedName>
        <fullName evidence="3">Restriction endonuclease type IV Mrr domain-containing protein</fullName>
    </recommendedName>
</protein>
<gene>
    <name evidence="1" type="ORF">IMI45_04695</name>
</gene>